<reference evidence="2 4" key="1">
    <citation type="submission" date="2014-07" db="EMBL/GenBank/DDBJ databases">
        <title>Draft genome sequence of Nonlabens ulvanivorans, an ulvan degrading bacterium.</title>
        <authorList>
            <person name="Kopel M."/>
            <person name="Helbert W."/>
            <person name="Henrissat B."/>
            <person name="Doniger T."/>
            <person name="Banin E."/>
        </authorList>
    </citation>
    <scope>NUCLEOTIDE SEQUENCE [LARGE SCALE GENOMIC DNA]</scope>
    <source>
        <strain evidence="2 4">PLR</strain>
    </source>
</reference>
<keyword evidence="1" id="KW-1133">Transmembrane helix</keyword>
<gene>
    <name evidence="2" type="ORF">IL45_00215</name>
    <name evidence="3" type="ORF">LY02_02801</name>
</gene>
<evidence type="ECO:0000313" key="4">
    <source>
        <dbReference type="Proteomes" id="UP000028531"/>
    </source>
</evidence>
<dbReference type="Proteomes" id="UP000239997">
    <property type="component" value="Unassembled WGS sequence"/>
</dbReference>
<evidence type="ECO:0000313" key="5">
    <source>
        <dbReference type="Proteomes" id="UP000239997"/>
    </source>
</evidence>
<dbReference type="RefSeq" id="WP_036578942.1">
    <property type="nucleotide sequence ID" value="NZ_CP138994.1"/>
</dbReference>
<evidence type="ECO:0000313" key="3">
    <source>
        <dbReference type="EMBL" id="PRX12121.1"/>
    </source>
</evidence>
<dbReference type="Proteomes" id="UP000028531">
    <property type="component" value="Unassembled WGS sequence"/>
</dbReference>
<reference evidence="3 5" key="2">
    <citation type="submission" date="2018-03" db="EMBL/GenBank/DDBJ databases">
        <title>Genomic Encyclopedia of Archaeal and Bacterial Type Strains, Phase II (KMG-II): from individual species to whole genera.</title>
        <authorList>
            <person name="Goeker M."/>
        </authorList>
    </citation>
    <scope>NUCLEOTIDE SEQUENCE [LARGE SCALE GENOMIC DNA]</scope>
    <source>
        <strain evidence="3 5">DSM 22727</strain>
    </source>
</reference>
<keyword evidence="5" id="KW-1185">Reference proteome</keyword>
<accession>A0A084K0F5</accession>
<feature type="transmembrane region" description="Helical" evidence="1">
    <location>
        <begin position="49"/>
        <end position="68"/>
    </location>
</feature>
<dbReference type="AlphaFoldDB" id="A0A084K0F5"/>
<name>A0A084K0F5_NONUL</name>
<dbReference type="EMBL" id="PVNA01000008">
    <property type="protein sequence ID" value="PRX12121.1"/>
    <property type="molecule type" value="Genomic_DNA"/>
</dbReference>
<keyword evidence="1" id="KW-0812">Transmembrane</keyword>
<dbReference type="OrthoDB" id="1144903at2"/>
<sequence length="118" mass="14053">MEKENIHKVLKHARNLRILIILYSLVYLVFAVWDIYLKDFFSTNFELKIYHILVLGLPIKAYAIWYVLNMAPNREQNKTNNVLGLLFFGVIGMWMTYPRKKRLINRLKANNSMFSLKS</sequence>
<protein>
    <submittedName>
        <fullName evidence="2">Uncharacterized protein</fullName>
    </submittedName>
</protein>
<feature type="transmembrane region" description="Helical" evidence="1">
    <location>
        <begin position="80"/>
        <end position="97"/>
    </location>
</feature>
<dbReference type="EMBL" id="JPJI01000003">
    <property type="protein sequence ID" value="KEZ94689.1"/>
    <property type="molecule type" value="Genomic_DNA"/>
</dbReference>
<evidence type="ECO:0000313" key="2">
    <source>
        <dbReference type="EMBL" id="KEZ94689.1"/>
    </source>
</evidence>
<comment type="caution">
    <text evidence="2">The sequence shown here is derived from an EMBL/GenBank/DDBJ whole genome shotgun (WGS) entry which is preliminary data.</text>
</comment>
<keyword evidence="1" id="KW-0472">Membrane</keyword>
<feature type="transmembrane region" description="Helical" evidence="1">
    <location>
        <begin position="16"/>
        <end position="37"/>
    </location>
</feature>
<evidence type="ECO:0000256" key="1">
    <source>
        <dbReference type="SAM" id="Phobius"/>
    </source>
</evidence>
<proteinExistence type="predicted"/>
<organism evidence="2 4">
    <name type="scientific">Nonlabens ulvanivorans</name>
    <name type="common">Persicivirga ulvanivorans</name>
    <dbReference type="NCBI Taxonomy" id="906888"/>
    <lineage>
        <taxon>Bacteria</taxon>
        <taxon>Pseudomonadati</taxon>
        <taxon>Bacteroidota</taxon>
        <taxon>Flavobacteriia</taxon>
        <taxon>Flavobacteriales</taxon>
        <taxon>Flavobacteriaceae</taxon>
        <taxon>Nonlabens</taxon>
    </lineage>
</organism>